<keyword evidence="2" id="KW-0813">Transport</keyword>
<dbReference type="PANTHER" id="PTHR35011">
    <property type="entry name" value="2,3-DIKETO-L-GULONATE TRAP TRANSPORTER SMALL PERMEASE PROTEIN YIAM"/>
    <property type="match status" value="1"/>
</dbReference>
<reference evidence="10" key="1">
    <citation type="submission" date="2018-06" db="EMBL/GenBank/DDBJ databases">
        <authorList>
            <person name="Zhirakovskaya E."/>
        </authorList>
    </citation>
    <scope>NUCLEOTIDE SEQUENCE</scope>
</reference>
<dbReference type="GO" id="GO:0005886">
    <property type="term" value="C:plasma membrane"/>
    <property type="evidence" value="ECO:0007669"/>
    <property type="project" value="UniProtKB-SubCell"/>
</dbReference>
<evidence type="ECO:0000256" key="2">
    <source>
        <dbReference type="ARBA" id="ARBA00022448"/>
    </source>
</evidence>
<sequence>MNFFRACASFFDNLNEWTGKAVSWLTLVLTFVTAWDVTARYLFKSGSVAIQELEWHIFAITFLLSAGYTLKHHAHVRVDIIYARLGKRGQAAIDLFGSLLFLLPFCVLMIYTSTGFIESSWAVRESSGDPGGLPARYILKSMIPVGFLLLGLQGVSLAINSAITIISKPCMEEDKG</sequence>
<evidence type="ECO:0000256" key="5">
    <source>
        <dbReference type="ARBA" id="ARBA00022692"/>
    </source>
</evidence>
<feature type="domain" description="Tripartite ATP-independent periplasmic transporters DctQ component" evidence="9">
    <location>
        <begin position="30"/>
        <end position="159"/>
    </location>
</feature>
<dbReference type="InterPro" id="IPR055348">
    <property type="entry name" value="DctQ"/>
</dbReference>
<dbReference type="AlphaFoldDB" id="A0A3B1BN65"/>
<evidence type="ECO:0000256" key="6">
    <source>
        <dbReference type="ARBA" id="ARBA00022989"/>
    </source>
</evidence>
<dbReference type="PANTHER" id="PTHR35011:SF4">
    <property type="entry name" value="SLL1102 PROTEIN"/>
    <property type="match status" value="1"/>
</dbReference>
<evidence type="ECO:0000259" key="9">
    <source>
        <dbReference type="Pfam" id="PF04290"/>
    </source>
</evidence>
<dbReference type="Pfam" id="PF04290">
    <property type="entry name" value="DctQ"/>
    <property type="match status" value="1"/>
</dbReference>
<evidence type="ECO:0000256" key="8">
    <source>
        <dbReference type="SAM" id="Phobius"/>
    </source>
</evidence>
<evidence type="ECO:0000256" key="3">
    <source>
        <dbReference type="ARBA" id="ARBA00022475"/>
    </source>
</evidence>
<feature type="transmembrane region" description="Helical" evidence="8">
    <location>
        <begin position="137"/>
        <end position="159"/>
    </location>
</feature>
<feature type="transmembrane region" description="Helical" evidence="8">
    <location>
        <begin position="55"/>
        <end position="70"/>
    </location>
</feature>
<evidence type="ECO:0000256" key="4">
    <source>
        <dbReference type="ARBA" id="ARBA00022519"/>
    </source>
</evidence>
<evidence type="ECO:0000256" key="7">
    <source>
        <dbReference type="ARBA" id="ARBA00023136"/>
    </source>
</evidence>
<keyword evidence="3" id="KW-1003">Cell membrane</keyword>
<gene>
    <name evidence="10" type="ORF">MNBD_NITROSPINAE04-909</name>
</gene>
<accession>A0A3B1BN65</accession>
<proteinExistence type="predicted"/>
<dbReference type="EMBL" id="UOGA01000163">
    <property type="protein sequence ID" value="VAX19796.1"/>
    <property type="molecule type" value="Genomic_DNA"/>
</dbReference>
<evidence type="ECO:0000256" key="1">
    <source>
        <dbReference type="ARBA" id="ARBA00004429"/>
    </source>
</evidence>
<keyword evidence="6 8" id="KW-1133">Transmembrane helix</keyword>
<dbReference type="InterPro" id="IPR007387">
    <property type="entry name" value="TRAP_DctQ"/>
</dbReference>
<organism evidence="10">
    <name type="scientific">hydrothermal vent metagenome</name>
    <dbReference type="NCBI Taxonomy" id="652676"/>
    <lineage>
        <taxon>unclassified sequences</taxon>
        <taxon>metagenomes</taxon>
        <taxon>ecological metagenomes</taxon>
    </lineage>
</organism>
<keyword evidence="4" id="KW-0997">Cell inner membrane</keyword>
<protein>
    <recommendedName>
        <fullName evidence="9">Tripartite ATP-independent periplasmic transporters DctQ component domain-containing protein</fullName>
    </recommendedName>
</protein>
<feature type="transmembrane region" description="Helical" evidence="8">
    <location>
        <begin position="91"/>
        <end position="117"/>
    </location>
</feature>
<comment type="subcellular location">
    <subcellularLocation>
        <location evidence="1">Cell inner membrane</location>
        <topology evidence="1">Multi-pass membrane protein</topology>
    </subcellularLocation>
</comment>
<keyword evidence="5 8" id="KW-0812">Transmembrane</keyword>
<feature type="transmembrane region" description="Helical" evidence="8">
    <location>
        <begin position="21"/>
        <end position="43"/>
    </location>
</feature>
<evidence type="ECO:0000313" key="10">
    <source>
        <dbReference type="EMBL" id="VAX19796.1"/>
    </source>
</evidence>
<keyword evidence="7 8" id="KW-0472">Membrane</keyword>
<name>A0A3B1BN65_9ZZZZ</name>